<dbReference type="AlphaFoldDB" id="A0A835A7M5"/>
<accession>A0A835A7M5</accession>
<protein>
    <submittedName>
        <fullName evidence="2">Uncharacterized protein</fullName>
    </submittedName>
</protein>
<sequence>MSAAATSIFTHQFRLNFEETKHVPIGHFVNSGGSTSPPGGTSEGSTASRSETKDAQAIFEVFVMDKDGAPSFGNGWGRRQFVKRSDLESLYVQTNGTVIIMCGVRDSAAAAMTTYNFDLVDLADGESGDAAVRPTRRSSLPTAKAAATQEKTNSFYYTKLQHDSGTHLPPYLD</sequence>
<keyword evidence="3" id="KW-1185">Reference proteome</keyword>
<evidence type="ECO:0000256" key="1">
    <source>
        <dbReference type="SAM" id="MobiDB-lite"/>
    </source>
</evidence>
<comment type="caution">
    <text evidence="2">The sequence shown here is derived from an EMBL/GenBank/DDBJ whole genome shotgun (WGS) entry which is preliminary data.</text>
</comment>
<evidence type="ECO:0000313" key="2">
    <source>
        <dbReference type="EMBL" id="KAF8646570.1"/>
    </source>
</evidence>
<name>A0A835A7M5_9POAL</name>
<feature type="region of interest" description="Disordered" evidence="1">
    <location>
        <begin position="26"/>
        <end position="50"/>
    </location>
</feature>
<dbReference type="Proteomes" id="UP000636709">
    <property type="component" value="Unassembled WGS sequence"/>
</dbReference>
<feature type="compositionally biased region" description="Low complexity" evidence="1">
    <location>
        <begin position="31"/>
        <end position="46"/>
    </location>
</feature>
<proteinExistence type="predicted"/>
<dbReference type="CDD" id="cd00121">
    <property type="entry name" value="MATH"/>
    <property type="match status" value="1"/>
</dbReference>
<dbReference type="SUPFAM" id="SSF49599">
    <property type="entry name" value="TRAF domain-like"/>
    <property type="match status" value="1"/>
</dbReference>
<organism evidence="2 3">
    <name type="scientific">Digitaria exilis</name>
    <dbReference type="NCBI Taxonomy" id="1010633"/>
    <lineage>
        <taxon>Eukaryota</taxon>
        <taxon>Viridiplantae</taxon>
        <taxon>Streptophyta</taxon>
        <taxon>Embryophyta</taxon>
        <taxon>Tracheophyta</taxon>
        <taxon>Spermatophyta</taxon>
        <taxon>Magnoliopsida</taxon>
        <taxon>Liliopsida</taxon>
        <taxon>Poales</taxon>
        <taxon>Poaceae</taxon>
        <taxon>PACMAD clade</taxon>
        <taxon>Panicoideae</taxon>
        <taxon>Panicodae</taxon>
        <taxon>Paniceae</taxon>
        <taxon>Anthephorinae</taxon>
        <taxon>Digitaria</taxon>
    </lineage>
</organism>
<evidence type="ECO:0000313" key="3">
    <source>
        <dbReference type="Proteomes" id="UP000636709"/>
    </source>
</evidence>
<dbReference type="EMBL" id="JACEFO010002892">
    <property type="protein sequence ID" value="KAF8646570.1"/>
    <property type="molecule type" value="Genomic_DNA"/>
</dbReference>
<reference evidence="2" key="1">
    <citation type="submission" date="2020-07" db="EMBL/GenBank/DDBJ databases">
        <title>Genome sequence and genetic diversity analysis of an under-domesticated orphan crop, white fonio (Digitaria exilis).</title>
        <authorList>
            <person name="Bennetzen J.L."/>
            <person name="Chen S."/>
            <person name="Ma X."/>
            <person name="Wang X."/>
            <person name="Yssel A.E.J."/>
            <person name="Chaluvadi S.R."/>
            <person name="Johnson M."/>
            <person name="Gangashetty P."/>
            <person name="Hamidou F."/>
            <person name="Sanogo M.D."/>
            <person name="Zwaenepoel A."/>
            <person name="Wallace J."/>
            <person name="Van De Peer Y."/>
            <person name="Van Deynze A."/>
        </authorList>
    </citation>
    <scope>NUCLEOTIDE SEQUENCE</scope>
    <source>
        <tissue evidence="2">Leaves</tissue>
    </source>
</reference>
<dbReference type="InterPro" id="IPR002083">
    <property type="entry name" value="MATH/TRAF_dom"/>
</dbReference>
<gene>
    <name evidence="2" type="ORF">HU200_065794</name>
</gene>